<keyword evidence="2" id="KW-1185">Reference proteome</keyword>
<dbReference type="EMBL" id="CM047738">
    <property type="protein sequence ID" value="KAJ0044904.1"/>
    <property type="molecule type" value="Genomic_DNA"/>
</dbReference>
<gene>
    <name evidence="1" type="ORF">Pint_05678</name>
</gene>
<comment type="caution">
    <text evidence="1">The sequence shown here is derived from an EMBL/GenBank/DDBJ whole genome shotgun (WGS) entry which is preliminary data.</text>
</comment>
<evidence type="ECO:0000313" key="1">
    <source>
        <dbReference type="EMBL" id="KAJ0044904.1"/>
    </source>
</evidence>
<reference evidence="2" key="1">
    <citation type="journal article" date="2023" name="G3 (Bethesda)">
        <title>Genome assembly and association tests identify interacting loci associated with vigor, precocity, and sex in interspecific pistachio rootstocks.</title>
        <authorList>
            <person name="Palmer W."/>
            <person name="Jacygrad E."/>
            <person name="Sagayaradj S."/>
            <person name="Cavanaugh K."/>
            <person name="Han R."/>
            <person name="Bertier L."/>
            <person name="Beede B."/>
            <person name="Kafkas S."/>
            <person name="Golino D."/>
            <person name="Preece J."/>
            <person name="Michelmore R."/>
        </authorList>
    </citation>
    <scope>NUCLEOTIDE SEQUENCE [LARGE SCALE GENOMIC DNA]</scope>
</reference>
<protein>
    <submittedName>
        <fullName evidence="1">Uncharacterized protein</fullName>
    </submittedName>
</protein>
<proteinExistence type="predicted"/>
<dbReference type="Proteomes" id="UP001163603">
    <property type="component" value="Chromosome 3"/>
</dbReference>
<accession>A0ACC0Z275</accession>
<sequence length="149" mass="17961">MQNPFYTLPDIKFHPTDHQLIHYYLHNKIFGLPFSCHTIIDNDLYDTQKPWDIWEFYKRQSKDDEDLYFSTALKKMSSKRKRICRRVSLGSWQGEDAAKEVQTDDTVIGFKKIYRYEKKGFEHDGEGIMHEYALLCHEEYVLCRIRKND</sequence>
<name>A0ACC0Z275_9ROSI</name>
<organism evidence="1 2">
    <name type="scientific">Pistacia integerrima</name>
    <dbReference type="NCBI Taxonomy" id="434235"/>
    <lineage>
        <taxon>Eukaryota</taxon>
        <taxon>Viridiplantae</taxon>
        <taxon>Streptophyta</taxon>
        <taxon>Embryophyta</taxon>
        <taxon>Tracheophyta</taxon>
        <taxon>Spermatophyta</taxon>
        <taxon>Magnoliopsida</taxon>
        <taxon>eudicotyledons</taxon>
        <taxon>Gunneridae</taxon>
        <taxon>Pentapetalae</taxon>
        <taxon>rosids</taxon>
        <taxon>malvids</taxon>
        <taxon>Sapindales</taxon>
        <taxon>Anacardiaceae</taxon>
        <taxon>Pistacia</taxon>
    </lineage>
</organism>
<evidence type="ECO:0000313" key="2">
    <source>
        <dbReference type="Proteomes" id="UP001163603"/>
    </source>
</evidence>